<dbReference type="EMBL" id="PNCM01000009">
    <property type="protein sequence ID" value="TMP82970.1"/>
    <property type="molecule type" value="Genomic_DNA"/>
</dbReference>
<evidence type="ECO:0000313" key="3">
    <source>
        <dbReference type="Proteomes" id="UP000307362"/>
    </source>
</evidence>
<gene>
    <name evidence="2" type="ORF">CWB73_03420</name>
</gene>
<organism evidence="2 3">
    <name type="scientific">Pseudoalteromonas phenolica</name>
    <dbReference type="NCBI Taxonomy" id="161398"/>
    <lineage>
        <taxon>Bacteria</taxon>
        <taxon>Pseudomonadati</taxon>
        <taxon>Pseudomonadota</taxon>
        <taxon>Gammaproteobacteria</taxon>
        <taxon>Alteromonadales</taxon>
        <taxon>Pseudoalteromonadaceae</taxon>
        <taxon>Pseudoalteromonas</taxon>
    </lineage>
</organism>
<sequence length="335" mass="38554">MKNLNRNTQLNSFLKSFFGASPFSYQAITSDASFRQYFRVTTQVSSYILMDSPADLIDNAPFIGLRQDFEQAGLAVPKLLSSDLALGFILLSDLGSIHLADCLEQPSRIADYQAILDLLPNVAAIPKSNWMKPYDADFIRLEINIFKEWLLENWLGRIFPTEYEAQWNKLTELLVENMLKQPQVTMHRDFHSRNIMKAGSNWALIDFQDAVQGPVCYDAVSLLKDCYFKLPPQEFESLLAYNFEVMNQSNLLEGMPFETYRTYFELTGLQRHLKAAGIFCRLLLRDNKAGYITSILPTLAYVQAVFKQHKEFQGLATWFDDEIIPAIEQRIELLR</sequence>
<reference evidence="2 3" key="1">
    <citation type="submission" date="2017-12" db="EMBL/GenBank/DDBJ databases">
        <authorList>
            <person name="Paulsen S."/>
            <person name="Gram L.K."/>
        </authorList>
    </citation>
    <scope>NUCLEOTIDE SEQUENCE [LARGE SCALE GENOMIC DNA]</scope>
    <source>
        <strain evidence="2 3">S1189</strain>
    </source>
</reference>
<comment type="caution">
    <text evidence="2">The sequence shown here is derived from an EMBL/GenBank/DDBJ whole genome shotgun (WGS) entry which is preliminary data.</text>
</comment>
<feature type="domain" description="Aminoglycoside phosphotransferase" evidence="1">
    <location>
        <begin position="25"/>
        <end position="242"/>
    </location>
</feature>
<dbReference type="Pfam" id="PF01636">
    <property type="entry name" value="APH"/>
    <property type="match status" value="1"/>
</dbReference>
<dbReference type="InterPro" id="IPR002575">
    <property type="entry name" value="Aminoglycoside_PTrfase"/>
</dbReference>
<dbReference type="Gene3D" id="3.90.1200.10">
    <property type="match status" value="1"/>
</dbReference>
<dbReference type="Proteomes" id="UP000307362">
    <property type="component" value="Unassembled WGS sequence"/>
</dbReference>
<dbReference type="AlphaFoldDB" id="A0A5S3YXQ0"/>
<keyword evidence="2" id="KW-0808">Transferase</keyword>
<name>A0A5S3YXQ0_9GAMM</name>
<evidence type="ECO:0000259" key="1">
    <source>
        <dbReference type="Pfam" id="PF01636"/>
    </source>
</evidence>
<dbReference type="GO" id="GO:0016740">
    <property type="term" value="F:transferase activity"/>
    <property type="evidence" value="ECO:0007669"/>
    <property type="project" value="UniProtKB-KW"/>
</dbReference>
<dbReference type="SUPFAM" id="SSF56112">
    <property type="entry name" value="Protein kinase-like (PK-like)"/>
    <property type="match status" value="1"/>
</dbReference>
<evidence type="ECO:0000313" key="2">
    <source>
        <dbReference type="EMBL" id="TMP82970.1"/>
    </source>
</evidence>
<protein>
    <submittedName>
        <fullName evidence="2">Phosphotransferase</fullName>
    </submittedName>
</protein>
<accession>A0A5S3YXQ0</accession>
<dbReference type="InterPro" id="IPR011009">
    <property type="entry name" value="Kinase-like_dom_sf"/>
</dbReference>
<reference evidence="3" key="2">
    <citation type="submission" date="2019-06" db="EMBL/GenBank/DDBJ databases">
        <title>Co-occurence of chitin degradation, pigmentation and bioactivity in marine Pseudoalteromonas.</title>
        <authorList>
            <person name="Sonnenschein E.C."/>
            <person name="Bech P.K."/>
        </authorList>
    </citation>
    <scope>NUCLEOTIDE SEQUENCE [LARGE SCALE GENOMIC DNA]</scope>
    <source>
        <strain evidence="3">S1189</strain>
    </source>
</reference>
<dbReference type="OrthoDB" id="9809275at2"/>
<dbReference type="Gene3D" id="3.30.200.20">
    <property type="entry name" value="Phosphorylase Kinase, domain 1"/>
    <property type="match status" value="1"/>
</dbReference>
<proteinExistence type="predicted"/>